<evidence type="ECO:0000313" key="6">
    <source>
        <dbReference type="Proteomes" id="UP000195402"/>
    </source>
</evidence>
<organism evidence="5 6">
    <name type="scientific">Macleaya cordata</name>
    <name type="common">Five-seeded plume-poppy</name>
    <name type="synonym">Bocconia cordata</name>
    <dbReference type="NCBI Taxonomy" id="56857"/>
    <lineage>
        <taxon>Eukaryota</taxon>
        <taxon>Viridiplantae</taxon>
        <taxon>Streptophyta</taxon>
        <taxon>Embryophyta</taxon>
        <taxon>Tracheophyta</taxon>
        <taxon>Spermatophyta</taxon>
        <taxon>Magnoliopsida</taxon>
        <taxon>Ranunculales</taxon>
        <taxon>Papaveraceae</taxon>
        <taxon>Papaveroideae</taxon>
        <taxon>Macleaya</taxon>
    </lineage>
</organism>
<evidence type="ECO:0000313" key="5">
    <source>
        <dbReference type="EMBL" id="OVA16913.1"/>
    </source>
</evidence>
<dbReference type="EMBL" id="MVGT01000459">
    <property type="protein sequence ID" value="OVA16913.1"/>
    <property type="molecule type" value="Genomic_DNA"/>
</dbReference>
<gene>
    <name evidence="5" type="ORF">BVC80_9049g46</name>
</gene>
<accession>A0A200R2G1</accession>
<dbReference type="OMA" id="LECNMFF"/>
<name>A0A200R2G1_MACCD</name>
<dbReference type="Proteomes" id="UP000195402">
    <property type="component" value="Unassembled WGS sequence"/>
</dbReference>
<sequence length="153" mass="18104">MIDQNSDLNSFVHPRGLISTHMPYVWLPESVKDSEESPERPERVCFLKFEEMKKEPKLHLRRLAEFLGYPFSPEEEKEGLLEEMLRLCSFENLSNLEFNKMGKMQESGLECNMFFRRGEIKDYVNYLTSGMIERLDQIIEEKLHGSGLKFWTC</sequence>
<evidence type="ECO:0000256" key="2">
    <source>
        <dbReference type="ARBA" id="ARBA00022679"/>
    </source>
</evidence>
<reference evidence="5 6" key="1">
    <citation type="journal article" date="2017" name="Mol. Plant">
        <title>The Genome of Medicinal Plant Macleaya cordata Provides New Insights into Benzylisoquinoline Alkaloids Metabolism.</title>
        <authorList>
            <person name="Liu X."/>
            <person name="Liu Y."/>
            <person name="Huang P."/>
            <person name="Ma Y."/>
            <person name="Qing Z."/>
            <person name="Tang Q."/>
            <person name="Cao H."/>
            <person name="Cheng P."/>
            <person name="Zheng Y."/>
            <person name="Yuan Z."/>
            <person name="Zhou Y."/>
            <person name="Liu J."/>
            <person name="Tang Z."/>
            <person name="Zhuo Y."/>
            <person name="Zhang Y."/>
            <person name="Yu L."/>
            <person name="Huang J."/>
            <person name="Yang P."/>
            <person name="Peng Q."/>
            <person name="Zhang J."/>
            <person name="Jiang W."/>
            <person name="Zhang Z."/>
            <person name="Lin K."/>
            <person name="Ro D.K."/>
            <person name="Chen X."/>
            <person name="Xiong X."/>
            <person name="Shang Y."/>
            <person name="Huang S."/>
            <person name="Zeng J."/>
        </authorList>
    </citation>
    <scope>NUCLEOTIDE SEQUENCE [LARGE SCALE GENOMIC DNA]</scope>
    <source>
        <strain evidence="6">cv. BLH2017</strain>
        <tissue evidence="5">Root</tissue>
    </source>
</reference>
<evidence type="ECO:0000256" key="1">
    <source>
        <dbReference type="ARBA" id="ARBA00005771"/>
    </source>
</evidence>
<dbReference type="InterPro" id="IPR027417">
    <property type="entry name" value="P-loop_NTPase"/>
</dbReference>
<protein>
    <recommendedName>
        <fullName evidence="3">Sulfotransferase</fullName>
        <ecNumber evidence="3">2.8.2.-</ecNumber>
    </recommendedName>
</protein>
<dbReference type="Pfam" id="PF00685">
    <property type="entry name" value="Sulfotransfer_1"/>
    <property type="match status" value="1"/>
</dbReference>
<comment type="similarity">
    <text evidence="1 3">Belongs to the sulfotransferase 1 family.</text>
</comment>
<feature type="domain" description="Sulfotransferase" evidence="4">
    <location>
        <begin position="39"/>
        <end position="147"/>
    </location>
</feature>
<keyword evidence="6" id="KW-1185">Reference proteome</keyword>
<dbReference type="SUPFAM" id="SSF52540">
    <property type="entry name" value="P-loop containing nucleoside triphosphate hydrolases"/>
    <property type="match status" value="1"/>
</dbReference>
<comment type="caution">
    <text evidence="5">The sequence shown here is derived from an EMBL/GenBank/DDBJ whole genome shotgun (WGS) entry which is preliminary data.</text>
</comment>
<dbReference type="OrthoDB" id="205623at2759"/>
<dbReference type="GO" id="GO:0008146">
    <property type="term" value="F:sulfotransferase activity"/>
    <property type="evidence" value="ECO:0007669"/>
    <property type="project" value="InterPro"/>
</dbReference>
<dbReference type="EC" id="2.8.2.-" evidence="3"/>
<evidence type="ECO:0000259" key="4">
    <source>
        <dbReference type="Pfam" id="PF00685"/>
    </source>
</evidence>
<dbReference type="InterPro" id="IPR000863">
    <property type="entry name" value="Sulfotransferase_dom"/>
</dbReference>
<dbReference type="Gene3D" id="3.40.50.300">
    <property type="entry name" value="P-loop containing nucleotide triphosphate hydrolases"/>
    <property type="match status" value="1"/>
</dbReference>
<proteinExistence type="inferred from homology"/>
<dbReference type="InParanoid" id="A0A200R2G1"/>
<keyword evidence="2 3" id="KW-0808">Transferase</keyword>
<dbReference type="AlphaFoldDB" id="A0A200R2G1"/>
<evidence type="ECO:0000256" key="3">
    <source>
        <dbReference type="RuleBase" id="RU361155"/>
    </source>
</evidence>
<dbReference type="PANTHER" id="PTHR11783">
    <property type="entry name" value="SULFOTRANSFERASE SULT"/>
    <property type="match status" value="1"/>
</dbReference>